<feature type="domain" description="Prolyl 4-hydroxylase alpha subunit" evidence="10">
    <location>
        <begin position="67"/>
        <end position="223"/>
    </location>
</feature>
<dbReference type="GO" id="GO:0005506">
    <property type="term" value="F:iron ion binding"/>
    <property type="evidence" value="ECO:0007669"/>
    <property type="project" value="InterPro"/>
</dbReference>
<name>A0A6A4QVV8_LUPAL</name>
<feature type="chain" id="PRO_5025623343" evidence="9">
    <location>
        <begin position="19"/>
        <end position="227"/>
    </location>
</feature>
<dbReference type="OrthoDB" id="420380at2759"/>
<dbReference type="InterPro" id="IPR006620">
    <property type="entry name" value="Pro_4_hyd_alph"/>
</dbReference>
<keyword evidence="7" id="KW-0408">Iron</keyword>
<evidence type="ECO:0000256" key="8">
    <source>
        <dbReference type="ARBA" id="ARBA00049169"/>
    </source>
</evidence>
<evidence type="ECO:0000256" key="1">
    <source>
        <dbReference type="ARBA" id="ARBA00001961"/>
    </source>
</evidence>
<dbReference type="Gene3D" id="2.60.120.620">
    <property type="entry name" value="q2cbj1_9rhob like domain"/>
    <property type="match status" value="1"/>
</dbReference>
<keyword evidence="3" id="KW-0479">Metal-binding</keyword>
<dbReference type="GO" id="GO:0031418">
    <property type="term" value="F:L-ascorbic acid binding"/>
    <property type="evidence" value="ECO:0007669"/>
    <property type="project" value="InterPro"/>
</dbReference>
<comment type="cofactor">
    <cofactor evidence="1">
        <name>L-ascorbate</name>
        <dbReference type="ChEBI" id="CHEBI:38290"/>
    </cofactor>
</comment>
<evidence type="ECO:0000256" key="3">
    <source>
        <dbReference type="ARBA" id="ARBA00022723"/>
    </source>
</evidence>
<proteinExistence type="predicted"/>
<evidence type="ECO:0000256" key="2">
    <source>
        <dbReference type="ARBA" id="ARBA00004648"/>
    </source>
</evidence>
<evidence type="ECO:0000256" key="7">
    <source>
        <dbReference type="ARBA" id="ARBA00023004"/>
    </source>
</evidence>
<dbReference type="SMART" id="SM00702">
    <property type="entry name" value="P4Hc"/>
    <property type="match status" value="1"/>
</dbReference>
<dbReference type="Proteomes" id="UP000447434">
    <property type="component" value="Chromosome 3"/>
</dbReference>
<keyword evidence="12" id="KW-1185">Reference proteome</keyword>
<dbReference type="PANTHER" id="PTHR10869:SF102">
    <property type="entry name" value="PROLYL 4-HYDROXYLASE 12-RELATED"/>
    <property type="match status" value="1"/>
</dbReference>
<keyword evidence="5" id="KW-0812">Transmembrane</keyword>
<sequence length="227" mass="25849">MVMASISLLLTLSLIASSLHTSFSDSRKELRNKDLLKKENAFKQQLENTVYPNRIDPSRAVQISWQPRVFLYKDFMSDKECDYLISLAHSVKEKSSGNEDVAANERLTSEISLDVEDDIVARIEERISVWTFLPKENSKPLQVMHYGVEQDGQNLDYFSNKTKLELSEPLMATVVLYLSNATQGGQILFPESQVSKSIPQFGFNCSTLLVYKGFLYSQPQCHIIRNV</sequence>
<comment type="catalytic activity">
    <reaction evidence="8">
        <text>L-prolyl-[collagen] + 2-oxoglutarate + O2 = trans-4-hydroxy-L-prolyl-[collagen] + succinate + CO2</text>
        <dbReference type="Rhea" id="RHEA:18945"/>
        <dbReference type="Rhea" id="RHEA-COMP:11676"/>
        <dbReference type="Rhea" id="RHEA-COMP:11680"/>
        <dbReference type="ChEBI" id="CHEBI:15379"/>
        <dbReference type="ChEBI" id="CHEBI:16526"/>
        <dbReference type="ChEBI" id="CHEBI:16810"/>
        <dbReference type="ChEBI" id="CHEBI:30031"/>
        <dbReference type="ChEBI" id="CHEBI:50342"/>
        <dbReference type="ChEBI" id="CHEBI:61965"/>
        <dbReference type="EC" id="1.14.11.2"/>
    </reaction>
</comment>
<keyword evidence="6" id="KW-0560">Oxidoreductase</keyword>
<evidence type="ECO:0000259" key="10">
    <source>
        <dbReference type="SMART" id="SM00702"/>
    </source>
</evidence>
<protein>
    <submittedName>
        <fullName evidence="11">Putative procollagen-proline 4-dioxygenase</fullName>
    </submittedName>
</protein>
<reference evidence="12" key="1">
    <citation type="journal article" date="2020" name="Nat. Commun.">
        <title>Genome sequence of the cluster root forming white lupin.</title>
        <authorList>
            <person name="Hufnagel B."/>
            <person name="Marques A."/>
            <person name="Soriano A."/>
            <person name="Marques L."/>
            <person name="Divol F."/>
            <person name="Doumas P."/>
            <person name="Sallet E."/>
            <person name="Mancinotti D."/>
            <person name="Carrere S."/>
            <person name="Marande W."/>
            <person name="Arribat S."/>
            <person name="Keller J."/>
            <person name="Huneau C."/>
            <person name="Blein T."/>
            <person name="Aime D."/>
            <person name="Laguerre M."/>
            <person name="Taylor J."/>
            <person name="Schubert V."/>
            <person name="Nelson M."/>
            <person name="Geu-Flores F."/>
            <person name="Crespi M."/>
            <person name="Gallardo-Guerrero K."/>
            <person name="Delaux P.-M."/>
            <person name="Salse J."/>
            <person name="Berges H."/>
            <person name="Guyot R."/>
            <person name="Gouzy J."/>
            <person name="Peret B."/>
        </authorList>
    </citation>
    <scope>NUCLEOTIDE SEQUENCE [LARGE SCALE GENOMIC DNA]</scope>
    <source>
        <strain evidence="12">cv. Amiga</strain>
    </source>
</reference>
<feature type="signal peptide" evidence="9">
    <location>
        <begin position="1"/>
        <end position="18"/>
    </location>
</feature>
<accession>A0A6A4QVV8</accession>
<evidence type="ECO:0000256" key="9">
    <source>
        <dbReference type="SAM" id="SignalP"/>
    </source>
</evidence>
<comment type="caution">
    <text evidence="11">The sequence shown here is derived from an EMBL/GenBank/DDBJ whole genome shotgun (WGS) entry which is preliminary data.</text>
</comment>
<dbReference type="GO" id="GO:0004656">
    <property type="term" value="F:procollagen-proline 4-dioxygenase activity"/>
    <property type="evidence" value="ECO:0007669"/>
    <property type="project" value="UniProtKB-EC"/>
</dbReference>
<dbReference type="GO" id="GO:0005789">
    <property type="term" value="C:endoplasmic reticulum membrane"/>
    <property type="evidence" value="ECO:0007669"/>
    <property type="project" value="UniProtKB-SubCell"/>
</dbReference>
<organism evidence="11 12">
    <name type="scientific">Lupinus albus</name>
    <name type="common">White lupine</name>
    <name type="synonym">Lupinus termis</name>
    <dbReference type="NCBI Taxonomy" id="3870"/>
    <lineage>
        <taxon>Eukaryota</taxon>
        <taxon>Viridiplantae</taxon>
        <taxon>Streptophyta</taxon>
        <taxon>Embryophyta</taxon>
        <taxon>Tracheophyta</taxon>
        <taxon>Spermatophyta</taxon>
        <taxon>Magnoliopsida</taxon>
        <taxon>eudicotyledons</taxon>
        <taxon>Gunneridae</taxon>
        <taxon>Pentapetalae</taxon>
        <taxon>rosids</taxon>
        <taxon>fabids</taxon>
        <taxon>Fabales</taxon>
        <taxon>Fabaceae</taxon>
        <taxon>Papilionoideae</taxon>
        <taxon>50 kb inversion clade</taxon>
        <taxon>genistoids sensu lato</taxon>
        <taxon>core genistoids</taxon>
        <taxon>Genisteae</taxon>
        <taxon>Lupinus</taxon>
    </lineage>
</organism>
<dbReference type="EMBL" id="WOCE01000003">
    <property type="protein sequence ID" value="KAE9617376.1"/>
    <property type="molecule type" value="Genomic_DNA"/>
</dbReference>
<dbReference type="AlphaFoldDB" id="A0A6A4QVV8"/>
<dbReference type="PANTHER" id="PTHR10869">
    <property type="entry name" value="PROLYL 4-HYDROXYLASE ALPHA SUBUNIT"/>
    <property type="match status" value="1"/>
</dbReference>
<keyword evidence="9" id="KW-0732">Signal</keyword>
<keyword evidence="5" id="KW-0735">Signal-anchor</keyword>
<evidence type="ECO:0000313" key="11">
    <source>
        <dbReference type="EMBL" id="KAE9617376.1"/>
    </source>
</evidence>
<evidence type="ECO:0000313" key="12">
    <source>
        <dbReference type="Proteomes" id="UP000447434"/>
    </source>
</evidence>
<evidence type="ECO:0000256" key="6">
    <source>
        <dbReference type="ARBA" id="ARBA00023002"/>
    </source>
</evidence>
<keyword evidence="4 11" id="KW-0223">Dioxygenase</keyword>
<dbReference type="InterPro" id="IPR045054">
    <property type="entry name" value="P4HA-like"/>
</dbReference>
<gene>
    <name evidence="11" type="ORF">Lalb_Chr03g0034711</name>
</gene>
<comment type="subcellular location">
    <subcellularLocation>
        <location evidence="2">Endoplasmic reticulum membrane</location>
        <topology evidence="2">Single-pass type II membrane protein</topology>
    </subcellularLocation>
</comment>
<evidence type="ECO:0000256" key="5">
    <source>
        <dbReference type="ARBA" id="ARBA00022968"/>
    </source>
</evidence>
<evidence type="ECO:0000256" key="4">
    <source>
        <dbReference type="ARBA" id="ARBA00022964"/>
    </source>
</evidence>